<keyword evidence="5" id="KW-1185">Reference proteome</keyword>
<dbReference type="Proteomes" id="UP000245202">
    <property type="component" value="Unassembled WGS sequence"/>
</dbReference>
<dbReference type="RefSeq" id="WP_181376724.1">
    <property type="nucleotide sequence ID" value="NZ_BDQX01000202.1"/>
</dbReference>
<evidence type="ECO:0000256" key="1">
    <source>
        <dbReference type="ARBA" id="ARBA00022729"/>
    </source>
</evidence>
<comment type="caution">
    <text evidence="4">The sequence shown here is derived from an EMBL/GenBank/DDBJ whole genome shotgun (WGS) entry which is preliminary data.</text>
</comment>
<dbReference type="Pfam" id="PF07501">
    <property type="entry name" value="G5"/>
    <property type="match status" value="1"/>
</dbReference>
<dbReference type="PROSITE" id="PS51109">
    <property type="entry name" value="G5"/>
    <property type="match status" value="1"/>
</dbReference>
<name>A0A2R5ERA8_9BACL</name>
<evidence type="ECO:0000256" key="2">
    <source>
        <dbReference type="SAM" id="MobiDB-lite"/>
    </source>
</evidence>
<dbReference type="AlphaFoldDB" id="A0A2R5ERA8"/>
<dbReference type="Gene3D" id="2.20.230.10">
    <property type="entry name" value="Resuscitation-promoting factor rpfb"/>
    <property type="match status" value="1"/>
</dbReference>
<dbReference type="Pfam" id="PF04294">
    <property type="entry name" value="VanW"/>
    <property type="match status" value="1"/>
</dbReference>
<dbReference type="InterPro" id="IPR011098">
    <property type="entry name" value="G5_dom"/>
</dbReference>
<evidence type="ECO:0000259" key="3">
    <source>
        <dbReference type="PROSITE" id="PS51109"/>
    </source>
</evidence>
<accession>A0A2R5ERA8</accession>
<reference evidence="4 5" key="1">
    <citation type="submission" date="2017-08" db="EMBL/GenBank/DDBJ databases">
        <title>Substantial Increase in Enzyme Production by Combined Drug-Resistance Mutations in Paenibacillus agaridevorans.</title>
        <authorList>
            <person name="Tanaka Y."/>
            <person name="Funane K."/>
            <person name="Hosaka T."/>
            <person name="Shiwa Y."/>
            <person name="Fujita N."/>
            <person name="Miyazaki T."/>
            <person name="Yoshikawa H."/>
            <person name="Murakami K."/>
            <person name="Kasahara K."/>
            <person name="Inaoka T."/>
            <person name="Hiraga Y."/>
            <person name="Ochi K."/>
        </authorList>
    </citation>
    <scope>NUCLEOTIDE SEQUENCE [LARGE SCALE GENOMIC DNA]</scope>
    <source>
        <strain evidence="4 5">T-3040</strain>
    </source>
</reference>
<dbReference type="InterPro" id="IPR052913">
    <property type="entry name" value="Glycopeptide_resist_protein"/>
</dbReference>
<feature type="domain" description="G5" evidence="3">
    <location>
        <begin position="380"/>
        <end position="459"/>
    </location>
</feature>
<feature type="compositionally biased region" description="Low complexity" evidence="2">
    <location>
        <begin position="457"/>
        <end position="471"/>
    </location>
</feature>
<dbReference type="PANTHER" id="PTHR35788">
    <property type="entry name" value="EXPORTED PROTEIN-RELATED"/>
    <property type="match status" value="1"/>
</dbReference>
<dbReference type="PANTHER" id="PTHR35788:SF1">
    <property type="entry name" value="EXPORTED PROTEIN"/>
    <property type="match status" value="1"/>
</dbReference>
<organism evidence="4 5">
    <name type="scientific">Paenibacillus agaridevorans</name>
    <dbReference type="NCBI Taxonomy" id="171404"/>
    <lineage>
        <taxon>Bacteria</taxon>
        <taxon>Bacillati</taxon>
        <taxon>Bacillota</taxon>
        <taxon>Bacilli</taxon>
        <taxon>Bacillales</taxon>
        <taxon>Paenibacillaceae</taxon>
        <taxon>Paenibacillus</taxon>
    </lineage>
</organism>
<dbReference type="InterPro" id="IPR007391">
    <property type="entry name" value="Vancomycin_resist_VanW"/>
</dbReference>
<gene>
    <name evidence="4" type="ORF">PAT3040_03861</name>
</gene>
<protein>
    <submittedName>
        <fullName evidence="4">VanW domain-containing protein</fullName>
    </submittedName>
</protein>
<evidence type="ECO:0000313" key="4">
    <source>
        <dbReference type="EMBL" id="GBG09220.1"/>
    </source>
</evidence>
<sequence length="480" mass="53435">MKKLRITLLTLAILLLAAVAVTGALLWQYAEQDSVPEGVTIGRIELGSMPIADAIELLSRYEKSLQDRTITVRAGEPAGDSKSWTTAELGYRAEFSEARLALLKLREGSLWDRAVYRYHFPKHYSLSQSWNRDIFDAAVRKQWSWMEKGEPQDAKREITPDDKVVYTPHHNAYRLELDSLLQQVDEWVVLGEREVGERITGSLADLEAELPLKTVEPDTTLEELKAEGIDRKIMSFSTDFGTSAEGRAHNVTVTAETLNDWHLAPGETFSYAELIAKAEQEHEYREAPVILNGKFVPGIGGGICQVSSTLYQAVLRAGLDIVERRNHSLPVAYLPLGHDATYATDAIDFKFLNSTGKHLIIRTVVENRKLTIKLFGTMPENVAYDIESVTIKTVEPGAQQKVNQGLAVGEQRVVERGKAGYVVDTFRTLIENGKEVSRERVSRDTYRAQPTIIEVGPSSLTSTPSPSMPATKEPIVEDGI</sequence>
<dbReference type="EMBL" id="BDQX01000202">
    <property type="protein sequence ID" value="GBG09220.1"/>
    <property type="molecule type" value="Genomic_DNA"/>
</dbReference>
<dbReference type="SMART" id="SM01208">
    <property type="entry name" value="G5"/>
    <property type="match status" value="1"/>
</dbReference>
<feature type="region of interest" description="Disordered" evidence="2">
    <location>
        <begin position="456"/>
        <end position="480"/>
    </location>
</feature>
<keyword evidence="1" id="KW-0732">Signal</keyword>
<evidence type="ECO:0000313" key="5">
    <source>
        <dbReference type="Proteomes" id="UP000245202"/>
    </source>
</evidence>
<proteinExistence type="predicted"/>